<evidence type="ECO:0000313" key="4">
    <source>
        <dbReference type="EMBL" id="PTM95467.1"/>
    </source>
</evidence>
<feature type="domain" description="HTH tetR-type" evidence="3">
    <location>
        <begin position="27"/>
        <end position="87"/>
    </location>
</feature>
<comment type="caution">
    <text evidence="4">The sequence shown here is derived from an EMBL/GenBank/DDBJ whole genome shotgun (WGS) entry which is preliminary data.</text>
</comment>
<dbReference type="Proteomes" id="UP000241247">
    <property type="component" value="Unassembled WGS sequence"/>
</dbReference>
<evidence type="ECO:0000259" key="3">
    <source>
        <dbReference type="PROSITE" id="PS50977"/>
    </source>
</evidence>
<dbReference type="PROSITE" id="PS50977">
    <property type="entry name" value="HTH_TETR_2"/>
    <property type="match status" value="1"/>
</dbReference>
<dbReference type="AlphaFoldDB" id="A0A2T5B940"/>
<reference evidence="4 5" key="1">
    <citation type="submission" date="2018-04" db="EMBL/GenBank/DDBJ databases">
        <title>Genomic Encyclopedia of Type Strains, Phase IV (KMG-IV): sequencing the most valuable type-strain genomes for metagenomic binning, comparative biology and taxonomic classification.</title>
        <authorList>
            <person name="Goeker M."/>
        </authorList>
    </citation>
    <scope>NUCLEOTIDE SEQUENCE [LARGE SCALE GENOMIC DNA]</scope>
    <source>
        <strain evidence="4 5">DSM 7138</strain>
    </source>
</reference>
<keyword evidence="5" id="KW-1185">Reference proteome</keyword>
<dbReference type="InterPro" id="IPR001647">
    <property type="entry name" value="HTH_TetR"/>
</dbReference>
<dbReference type="InterPro" id="IPR009057">
    <property type="entry name" value="Homeodomain-like_sf"/>
</dbReference>
<evidence type="ECO:0000256" key="1">
    <source>
        <dbReference type="ARBA" id="ARBA00023125"/>
    </source>
</evidence>
<accession>A0A2T5B940</accession>
<evidence type="ECO:0000313" key="5">
    <source>
        <dbReference type="Proteomes" id="UP000241247"/>
    </source>
</evidence>
<dbReference type="GO" id="GO:0003677">
    <property type="term" value="F:DNA binding"/>
    <property type="evidence" value="ECO:0007669"/>
    <property type="project" value="UniProtKB-UniRule"/>
</dbReference>
<dbReference type="Gene3D" id="1.10.357.10">
    <property type="entry name" value="Tetracycline Repressor, domain 2"/>
    <property type="match status" value="1"/>
</dbReference>
<organism evidence="4 5">
    <name type="scientific">Mycoplana dimorpha</name>
    <dbReference type="NCBI Taxonomy" id="28320"/>
    <lineage>
        <taxon>Bacteria</taxon>
        <taxon>Pseudomonadati</taxon>
        <taxon>Pseudomonadota</taxon>
        <taxon>Alphaproteobacteria</taxon>
        <taxon>Hyphomicrobiales</taxon>
        <taxon>Rhizobiaceae</taxon>
        <taxon>Mycoplana</taxon>
    </lineage>
</organism>
<dbReference type="SUPFAM" id="SSF46689">
    <property type="entry name" value="Homeodomain-like"/>
    <property type="match status" value="1"/>
</dbReference>
<feature type="DNA-binding region" description="H-T-H motif" evidence="2">
    <location>
        <begin position="50"/>
        <end position="69"/>
    </location>
</feature>
<name>A0A2T5B940_MYCDI</name>
<proteinExistence type="predicted"/>
<evidence type="ECO:0000256" key="2">
    <source>
        <dbReference type="PROSITE-ProRule" id="PRU00335"/>
    </source>
</evidence>
<dbReference type="EMBL" id="PZZZ01000004">
    <property type="protein sequence ID" value="PTM95467.1"/>
    <property type="molecule type" value="Genomic_DNA"/>
</dbReference>
<protein>
    <submittedName>
        <fullName evidence="4">TetR family transcriptional regulator</fullName>
    </submittedName>
</protein>
<sequence>MYIFIVPGGSICYEMAMEQAMSDTGWRGSQEGWLEAAYDSLLEAGVDSVKILPLAKRLNLSRTSFYWFFKDREELLGALIARWRDKNTGNLVKQSEAYAESLAEAMLNVFDCWLNKELFDSKFEFAVRSWALQSPEILTEVQKADQTRIEALSRMFMRFGYDEGPADVRARTTYLVQIGYISMQSNEDLTLRMKRIPEYIAIYTGQVPQQRELDRFFARHGYKPE</sequence>
<dbReference type="Pfam" id="PF00440">
    <property type="entry name" value="TetR_N"/>
    <property type="match status" value="1"/>
</dbReference>
<gene>
    <name evidence="4" type="ORF">C7449_104548</name>
</gene>
<keyword evidence="1 2" id="KW-0238">DNA-binding</keyword>